<keyword evidence="1" id="KW-0732">Signal</keyword>
<reference evidence="3" key="1">
    <citation type="submission" date="2011-05" db="EMBL/GenBank/DDBJ databases">
        <authorList>
            <person name="Richards S.R."/>
            <person name="Qu J."/>
            <person name="Jiang H."/>
            <person name="Jhangiani S.N."/>
            <person name="Agravi P."/>
            <person name="Goodspeed R."/>
            <person name="Gross S."/>
            <person name="Mandapat C."/>
            <person name="Jackson L."/>
            <person name="Mathew T."/>
            <person name="Pu L."/>
            <person name="Thornton R."/>
            <person name="Saada N."/>
            <person name="Wilczek-Boney K.B."/>
            <person name="Lee S."/>
            <person name="Kovar C."/>
            <person name="Wu Y."/>
            <person name="Scherer S.E."/>
            <person name="Worley K.C."/>
            <person name="Muzny D.M."/>
            <person name="Gibbs R."/>
        </authorList>
    </citation>
    <scope>NUCLEOTIDE SEQUENCE</scope>
    <source>
        <strain evidence="3">Brora</strain>
    </source>
</reference>
<name>T1JGK9_STRMM</name>
<dbReference type="EnsemblMetazoa" id="SMAR012982-RA">
    <property type="protein sequence ID" value="SMAR012982-PA"/>
    <property type="gene ID" value="SMAR012982"/>
</dbReference>
<feature type="signal peptide" evidence="1">
    <location>
        <begin position="1"/>
        <end position="22"/>
    </location>
</feature>
<evidence type="ECO:0000256" key="1">
    <source>
        <dbReference type="SAM" id="SignalP"/>
    </source>
</evidence>
<dbReference type="AlphaFoldDB" id="T1JGK9"/>
<dbReference type="HOGENOM" id="CLU_2625126_0_0_1"/>
<protein>
    <recommendedName>
        <fullName evidence="4">Secreted protein</fullName>
    </recommendedName>
</protein>
<evidence type="ECO:0000313" key="2">
    <source>
        <dbReference type="EnsemblMetazoa" id="SMAR012982-PA"/>
    </source>
</evidence>
<feature type="chain" id="PRO_5004580312" description="Secreted protein" evidence="1">
    <location>
        <begin position="23"/>
        <end position="78"/>
    </location>
</feature>
<reference evidence="2" key="2">
    <citation type="submission" date="2015-02" db="UniProtKB">
        <authorList>
            <consortium name="EnsemblMetazoa"/>
        </authorList>
    </citation>
    <scope>IDENTIFICATION</scope>
</reference>
<sequence>MAKHKQLNAVLVFVHCHFKVLTLRSLSCGSIDTGNSSEYKFFSKNFSKNLKFSGAVQKVVLHTLNSFGSFQTYKKKLF</sequence>
<accession>T1JGK9</accession>
<evidence type="ECO:0000313" key="3">
    <source>
        <dbReference type="Proteomes" id="UP000014500"/>
    </source>
</evidence>
<dbReference type="Proteomes" id="UP000014500">
    <property type="component" value="Unassembled WGS sequence"/>
</dbReference>
<evidence type="ECO:0008006" key="4">
    <source>
        <dbReference type="Google" id="ProtNLM"/>
    </source>
</evidence>
<keyword evidence="3" id="KW-1185">Reference proteome</keyword>
<proteinExistence type="predicted"/>
<organism evidence="2 3">
    <name type="scientific">Strigamia maritima</name>
    <name type="common">European centipede</name>
    <name type="synonym">Geophilus maritimus</name>
    <dbReference type="NCBI Taxonomy" id="126957"/>
    <lineage>
        <taxon>Eukaryota</taxon>
        <taxon>Metazoa</taxon>
        <taxon>Ecdysozoa</taxon>
        <taxon>Arthropoda</taxon>
        <taxon>Myriapoda</taxon>
        <taxon>Chilopoda</taxon>
        <taxon>Pleurostigmophora</taxon>
        <taxon>Geophilomorpha</taxon>
        <taxon>Linotaeniidae</taxon>
        <taxon>Strigamia</taxon>
    </lineage>
</organism>
<dbReference type="EMBL" id="JH432205">
    <property type="status" value="NOT_ANNOTATED_CDS"/>
    <property type="molecule type" value="Genomic_DNA"/>
</dbReference>